<proteinExistence type="predicted"/>
<feature type="region of interest" description="Disordered" evidence="5">
    <location>
        <begin position="1361"/>
        <end position="1382"/>
    </location>
</feature>
<dbReference type="Pfam" id="PF14765">
    <property type="entry name" value="PS-DH"/>
    <property type="match status" value="1"/>
</dbReference>
<feature type="active site" description="Proton donor; for dehydratase activity" evidence="4">
    <location>
        <position position="2008"/>
    </location>
</feature>
<dbReference type="Pfam" id="PF02801">
    <property type="entry name" value="Ketoacyl-synt_C"/>
    <property type="match status" value="1"/>
</dbReference>
<dbReference type="Gene3D" id="3.40.50.720">
    <property type="entry name" value="NAD(P)-binding Rossmann-like Domain"/>
    <property type="match status" value="1"/>
</dbReference>
<dbReference type="SUPFAM" id="SSF52151">
    <property type="entry name" value="FabD/lysophospholipase-like"/>
    <property type="match status" value="1"/>
</dbReference>
<dbReference type="GO" id="GO:0004315">
    <property type="term" value="F:3-oxoacyl-[acyl-carrier-protein] synthase activity"/>
    <property type="evidence" value="ECO:0007669"/>
    <property type="project" value="InterPro"/>
</dbReference>
<dbReference type="RefSeq" id="WP_245969013.1">
    <property type="nucleotide sequence ID" value="NZ_CBCRXS010000002.1"/>
</dbReference>
<dbReference type="EMBL" id="RBKV01000001">
    <property type="protein sequence ID" value="RKR95441.1"/>
    <property type="molecule type" value="Genomic_DNA"/>
</dbReference>
<evidence type="ECO:0000259" key="6">
    <source>
        <dbReference type="PROSITE" id="PS50075"/>
    </source>
</evidence>
<dbReference type="SUPFAM" id="SSF53901">
    <property type="entry name" value="Thiolase-like"/>
    <property type="match status" value="1"/>
</dbReference>
<dbReference type="SMART" id="SM00827">
    <property type="entry name" value="PKS_AT"/>
    <property type="match status" value="1"/>
</dbReference>
<dbReference type="Gene3D" id="3.30.70.250">
    <property type="entry name" value="Malonyl-CoA ACP transacylase, ACP-binding"/>
    <property type="match status" value="1"/>
</dbReference>
<dbReference type="InterPro" id="IPR014030">
    <property type="entry name" value="Ketoacyl_synth_N"/>
</dbReference>
<feature type="active site" description="Proton acceptor; for dehydratase activity" evidence="4">
    <location>
        <position position="1843"/>
    </location>
</feature>
<feature type="region of interest" description="Disordered" evidence="5">
    <location>
        <begin position="1106"/>
        <end position="1192"/>
    </location>
</feature>
<evidence type="ECO:0000259" key="7">
    <source>
        <dbReference type="PROSITE" id="PS52004"/>
    </source>
</evidence>
<dbReference type="InterPro" id="IPR052568">
    <property type="entry name" value="PKS-FAS_Synthase"/>
</dbReference>
<comment type="caution">
    <text evidence="9">The sequence shown here is derived from an EMBL/GenBank/DDBJ whole genome shotgun (WGS) entry which is preliminary data.</text>
</comment>
<dbReference type="InterPro" id="IPR014031">
    <property type="entry name" value="Ketoacyl_synth_C"/>
</dbReference>
<dbReference type="PANTHER" id="PTHR43074">
    <property type="entry name" value="OMEGA-3 POLYUNSATURATED FATTY ACID SYNTHASE PFAB-RELATED"/>
    <property type="match status" value="1"/>
</dbReference>
<evidence type="ECO:0000256" key="4">
    <source>
        <dbReference type="PROSITE-ProRule" id="PRU01363"/>
    </source>
</evidence>
<dbReference type="GO" id="GO:0006633">
    <property type="term" value="P:fatty acid biosynthetic process"/>
    <property type="evidence" value="ECO:0007669"/>
    <property type="project" value="InterPro"/>
</dbReference>
<organism evidence="9 10">
    <name type="scientific">Williamsia marianensis</name>
    <dbReference type="NCBI Taxonomy" id="85044"/>
    <lineage>
        <taxon>Bacteria</taxon>
        <taxon>Bacillati</taxon>
        <taxon>Actinomycetota</taxon>
        <taxon>Actinomycetes</taxon>
        <taxon>Mycobacteriales</taxon>
        <taxon>Nocardiaceae</taxon>
        <taxon>Williamsia</taxon>
    </lineage>
</organism>
<evidence type="ECO:0000256" key="5">
    <source>
        <dbReference type="SAM" id="MobiDB-lite"/>
    </source>
</evidence>
<feature type="region of interest" description="N-terminal hotdog fold" evidence="4">
    <location>
        <begin position="1812"/>
        <end position="1936"/>
    </location>
</feature>
<dbReference type="InterPro" id="IPR057326">
    <property type="entry name" value="KR_dom"/>
</dbReference>
<feature type="domain" description="PKS/mFAS DH" evidence="8">
    <location>
        <begin position="1812"/>
        <end position="2091"/>
    </location>
</feature>
<feature type="compositionally biased region" description="Polar residues" evidence="5">
    <location>
        <begin position="15"/>
        <end position="26"/>
    </location>
</feature>
<sequence length="2100" mass="222182">MTLASPHDTAGHGPESSNPRNDSTPSDVPDTEYVNRRLADTPIAIVGMSALLPGAKNIRDYWQNIVDGTDCTTEVPQSRWDLEDYYDADRTAPDKTYSNRGAFIPDVEFDPVEFGMPPNQLEVTSTMQTLSLGVVRDLLGDAGAKDSSWYDPSRTGVVIGTTGPVPLMHPLAARLSTPVLKAAARSCGLSEADTEAVAEKYVAAFAPWEENSFPGLLANVVAGRIANRFGLGGMNCTVDAACAASLAAIRTAIAELVDGRADTMITGGVDTENSIFIYLCFSKVGALSPTGQISPFSDNADGTLLGEGICMLALRRLSDARRDGNKVYAVIKGIGSSSDGRSNSIYAPHADGQRVALQRAYDDARCEPSSVELFEAHATGTAVGDKTELTALGKMLRANTDEEAFAALGSVKSQIGHTKGAAGTASLIKLALGLHHKILPGTINVSRPNPVITDGAPYYVNSLTRPWVLDPHRPVRRAAVSAMGFGGTNFHMVLEEADTDRSGVRTWHQTPTASLWHAQDVPALIEELQSGSPVDGGDIPATDARIGFVWVDEEQRSRLIEVALETLARDADSPAWNHPEGIYFRRQAQADLKVGALFSGQGSQYVNMAASSAMNLPPVAGAFDDANAAFEGVERRLGSIVFPPPAFDDDERAEQEELLKLTEHAQPAIGAVSVGQYRFLSELGFTAETFGGHSFGELGALWASGALETGDYFRLARARGAAMAKESGSDRGAMLAVRASRSDVDELVDRTDDVYVCNHNAPDQVVVGGGSDAVADFAEQCAELGWNTRTLPVSAAFHTPYVAHATGTFREAVDSVTIGAPQGAVYGNDPERVYGPDAAGNADILVDQLMHPVEFVAVLRGMRDAGCTTFVEFGPKQVLTSLVRRTLGDEVIAIPTDIGPMGDGDLGLKRAAVALAVLGMPLSGINRYQAEPPAPPRTSAMAVTISAPEFVPETRRKAYADVLANGYRIKTVGADDIDDPVRPDPVQPNPLGVDEHPTTTPHTPAERPEEFTVTQHLSRAGDPNDGHLNSALNQHLDTHREFLGAQLGIARDLADALRRGNLDDGSIRAIEAVSNQSVALSDSHSQAAHVLVGLAELEAGLSPETTAVPARARRSVTVQSSPAPAISAPVDTEPARSDQTSNAPAAHTARQDNVAPVSTTSTPPAEPSIPGSDLSEAAAEPSAAPSVPAVDGHEAAADDLHTALREVIAEKTGYPVEMIGSTMDLESDLGVDSIKRVQVLGAVQERFPHLPSLGPEQLGELRTIDQIVEVISEGSDAYPKAPAAVAPRLTDHALTSEQTDPIDVLPSAERTPVELVALPRIDRAVDVFTTDPTASLFIVGNVNSRRVDALSEALRAQRWRVTGSQAHSGTTGSSETATDQPTDSQADLCVVILGEPTTISEAQQVLSDSILAIKAASKALIPKGRRAALLAVTTVDGALGFGDLDVDPVAAMAAGIGGAVKTLAAERPELFCRAVDVNPLVDPDQFARTIIDESHDSAVDTLEVGVGELGERHTLVPSGHGAPATELSAVGEDSLHDMSVGANDLLVVSGGARGVTALCVRELAARTEARFILLGRTDPSPEPDWAQGVDDASLQGAAIRALAGSGLTPRDINSRCAGVRAGREIRETLDALGERGQYLSVDVTDADALRTALAPYRQSVTGIIHGAGVLADSLIASKEDSEIARVLTPKLRGIDALMDSLDSAADDSPVEHLVLFTSVAGLFGNRGQSDYATANEALGRFAVATKRRHPERHVTAIDWGAWDAGMVDDVLRAHFRDNGVELLHPRAGAVAFAEQFSVERRDDVVVLIGPTRPLASGSAPDPVAFTARRVIEDLARHPIIEAHRIGEKVVLPATFALGAMINVAERALPGRCVRGVRDFRVLNGVSFPSGSTVPQLLVHAEPTRDATTLSVRVTSVDGERLIPHYVAQLLLADNEPPMITIDPDWGHVGKNAQFIYDEGRQFHGPALRGLAEVLELSESRLVVTASLPEAVVALGAYQGMLHNPVQADLILQVPPVLAHSALGAACLPMGVGSIDFYHQLPTGEAFTVVADNLRRDALSATVDAVAIAQDNTVLQRWNDVSVVTAPDLSAMFLESARQWN</sequence>
<dbReference type="Pfam" id="PF00550">
    <property type="entry name" value="PP-binding"/>
    <property type="match status" value="1"/>
</dbReference>
<evidence type="ECO:0000259" key="8">
    <source>
        <dbReference type="PROSITE" id="PS52019"/>
    </source>
</evidence>
<dbReference type="InterPro" id="IPR042104">
    <property type="entry name" value="PKS_dehydratase_sf"/>
</dbReference>
<dbReference type="Pfam" id="PF00698">
    <property type="entry name" value="Acyl_transf_1"/>
    <property type="match status" value="1"/>
</dbReference>
<dbReference type="SMART" id="SM00822">
    <property type="entry name" value="PKS_KR"/>
    <property type="match status" value="1"/>
</dbReference>
<feature type="compositionally biased region" description="Polar residues" evidence="5">
    <location>
        <begin position="1362"/>
        <end position="1382"/>
    </location>
</feature>
<dbReference type="InterPro" id="IPR036291">
    <property type="entry name" value="NAD(P)-bd_dom_sf"/>
</dbReference>
<dbReference type="InterPro" id="IPR016035">
    <property type="entry name" value="Acyl_Trfase/lysoPLipase"/>
</dbReference>
<feature type="domain" description="Carrier" evidence="6">
    <location>
        <begin position="1195"/>
        <end position="1275"/>
    </location>
</feature>
<dbReference type="InterPro" id="IPR009081">
    <property type="entry name" value="PP-bd_ACP"/>
</dbReference>
<dbReference type="Gene3D" id="3.40.366.10">
    <property type="entry name" value="Malonyl-Coenzyme A Acyl Carrier Protein, domain 2"/>
    <property type="match status" value="1"/>
</dbReference>
<dbReference type="Pfam" id="PF00109">
    <property type="entry name" value="ketoacyl-synt"/>
    <property type="match status" value="1"/>
</dbReference>
<name>A0A495K2M8_WILMA</name>
<protein>
    <submittedName>
        <fullName evidence="9">Polyketide-type polyunsaturated fatty acid synthase PfaA</fullName>
    </submittedName>
</protein>
<dbReference type="SMART" id="SM00825">
    <property type="entry name" value="PKS_KS"/>
    <property type="match status" value="1"/>
</dbReference>
<reference evidence="9 10" key="1">
    <citation type="submission" date="2018-10" db="EMBL/GenBank/DDBJ databases">
        <title>Sequencing the genomes of 1000 actinobacteria strains.</title>
        <authorList>
            <person name="Klenk H.-P."/>
        </authorList>
    </citation>
    <scope>NUCLEOTIDE SEQUENCE [LARGE SCALE GENOMIC DNA]</scope>
    <source>
        <strain evidence="9 10">DSM 44343</strain>
    </source>
</reference>
<evidence type="ECO:0000313" key="9">
    <source>
        <dbReference type="EMBL" id="RKR95441.1"/>
    </source>
</evidence>
<evidence type="ECO:0000256" key="2">
    <source>
        <dbReference type="ARBA" id="ARBA00022553"/>
    </source>
</evidence>
<evidence type="ECO:0000313" key="10">
    <source>
        <dbReference type="Proteomes" id="UP000274762"/>
    </source>
</evidence>
<dbReference type="PROSITE" id="PS52004">
    <property type="entry name" value="KS3_2"/>
    <property type="match status" value="1"/>
</dbReference>
<dbReference type="SUPFAM" id="SSF55048">
    <property type="entry name" value="Probable ACP-binding domain of malonyl-CoA ACP transacylase"/>
    <property type="match status" value="1"/>
</dbReference>
<evidence type="ECO:0000256" key="3">
    <source>
        <dbReference type="ARBA" id="ARBA00022679"/>
    </source>
</evidence>
<dbReference type="PROSITE" id="PS00606">
    <property type="entry name" value="KS3_1"/>
    <property type="match status" value="1"/>
</dbReference>
<dbReference type="PANTHER" id="PTHR43074:SF1">
    <property type="entry name" value="BETA-KETOACYL SYNTHASE FAMILY PROTEIN-RELATED"/>
    <property type="match status" value="1"/>
</dbReference>
<dbReference type="Pfam" id="PF08659">
    <property type="entry name" value="KR"/>
    <property type="match status" value="1"/>
</dbReference>
<dbReference type="Gene3D" id="3.40.47.10">
    <property type="match status" value="1"/>
</dbReference>
<dbReference type="SUPFAM" id="SSF51735">
    <property type="entry name" value="NAD(P)-binding Rossmann-fold domains"/>
    <property type="match status" value="2"/>
</dbReference>
<evidence type="ECO:0000256" key="1">
    <source>
        <dbReference type="ARBA" id="ARBA00022450"/>
    </source>
</evidence>
<dbReference type="InterPro" id="IPR020841">
    <property type="entry name" value="PKS_Beta-ketoAc_synthase_dom"/>
</dbReference>
<dbReference type="Proteomes" id="UP000274762">
    <property type="component" value="Unassembled WGS sequence"/>
</dbReference>
<dbReference type="CDD" id="cd08953">
    <property type="entry name" value="KR_2_SDR_x"/>
    <property type="match status" value="1"/>
</dbReference>
<dbReference type="InterPro" id="IPR016039">
    <property type="entry name" value="Thiolase-like"/>
</dbReference>
<feature type="region of interest" description="C-terminal hotdog fold" evidence="4">
    <location>
        <begin position="1947"/>
        <end position="2091"/>
    </location>
</feature>
<dbReference type="InterPro" id="IPR049551">
    <property type="entry name" value="PKS_DH_C"/>
</dbReference>
<feature type="region of interest" description="Disordered" evidence="5">
    <location>
        <begin position="975"/>
        <end position="1008"/>
    </location>
</feature>
<dbReference type="InterPro" id="IPR049900">
    <property type="entry name" value="PKS_mFAS_DH"/>
</dbReference>
<keyword evidence="3" id="KW-0808">Transferase</keyword>
<dbReference type="InterPro" id="IPR018201">
    <property type="entry name" value="Ketoacyl_synth_AS"/>
</dbReference>
<dbReference type="InterPro" id="IPR001227">
    <property type="entry name" value="Ac_transferase_dom_sf"/>
</dbReference>
<dbReference type="InterPro" id="IPR016036">
    <property type="entry name" value="Malonyl_transacylase_ACP-bd"/>
</dbReference>
<feature type="region of interest" description="Disordered" evidence="5">
    <location>
        <begin position="1"/>
        <end position="31"/>
    </location>
</feature>
<dbReference type="PROSITE" id="PS52019">
    <property type="entry name" value="PKS_MFAS_DH"/>
    <property type="match status" value="1"/>
</dbReference>
<dbReference type="Gene3D" id="3.10.129.110">
    <property type="entry name" value="Polyketide synthase dehydratase"/>
    <property type="match status" value="1"/>
</dbReference>
<dbReference type="SUPFAM" id="SSF47336">
    <property type="entry name" value="ACP-like"/>
    <property type="match status" value="1"/>
</dbReference>
<feature type="domain" description="Ketosynthase family 3 (KS3)" evidence="7">
    <location>
        <begin position="40"/>
        <end position="496"/>
    </location>
</feature>
<dbReference type="CDD" id="cd00833">
    <property type="entry name" value="PKS"/>
    <property type="match status" value="1"/>
</dbReference>
<feature type="compositionally biased region" description="Low complexity" evidence="5">
    <location>
        <begin position="1175"/>
        <end position="1190"/>
    </location>
</feature>
<dbReference type="InterPro" id="IPR036736">
    <property type="entry name" value="ACP-like_sf"/>
</dbReference>
<gene>
    <name evidence="9" type="ORF">DFJ75_2261</name>
</gene>
<keyword evidence="2" id="KW-0597">Phosphoprotein</keyword>
<dbReference type="PROSITE" id="PS50075">
    <property type="entry name" value="CARRIER"/>
    <property type="match status" value="1"/>
</dbReference>
<dbReference type="Gene3D" id="1.10.1200.10">
    <property type="entry name" value="ACP-like"/>
    <property type="match status" value="1"/>
</dbReference>
<keyword evidence="1" id="KW-0596">Phosphopantetheine</keyword>
<dbReference type="InterPro" id="IPR013968">
    <property type="entry name" value="PKS_KR"/>
</dbReference>
<accession>A0A495K2M8</accession>
<dbReference type="InterPro" id="IPR014043">
    <property type="entry name" value="Acyl_transferase_dom"/>
</dbReference>